<evidence type="ECO:0000313" key="4">
    <source>
        <dbReference type="EMBL" id="OSQ46969.1"/>
    </source>
</evidence>
<accession>A0A1Y2LB32</accession>
<comment type="pathway">
    <text evidence="1">Siderophore biosynthesis.</text>
</comment>
<dbReference type="Proteomes" id="UP000193396">
    <property type="component" value="Unassembled WGS sequence"/>
</dbReference>
<keyword evidence="5" id="KW-1185">Reference proteome</keyword>
<reference evidence="4 5" key="1">
    <citation type="submission" date="2014-03" db="EMBL/GenBank/DDBJ databases">
        <title>The draft genome sequence of Thalassospira alkalitolerans JCM 18968.</title>
        <authorList>
            <person name="Lai Q."/>
            <person name="Shao Z."/>
        </authorList>
    </citation>
    <scope>NUCLEOTIDE SEQUENCE [LARGE SCALE GENOMIC DNA]</scope>
    <source>
        <strain evidence="4 5">JCM 18968</strain>
    </source>
</reference>
<dbReference type="PANTHER" id="PTHR34384">
    <property type="entry name" value="L-2,3-DIAMINOPROPANOATE--CITRATE LIGASE"/>
    <property type="match status" value="1"/>
</dbReference>
<evidence type="ECO:0008006" key="6">
    <source>
        <dbReference type="Google" id="ProtNLM"/>
    </source>
</evidence>
<dbReference type="Pfam" id="PF04183">
    <property type="entry name" value="IucA_IucC"/>
    <property type="match status" value="1"/>
</dbReference>
<comment type="caution">
    <text evidence="4">The sequence shown here is derived from an EMBL/GenBank/DDBJ whole genome shotgun (WGS) entry which is preliminary data.</text>
</comment>
<proteinExistence type="predicted"/>
<dbReference type="InterPro" id="IPR022770">
    <property type="entry name" value="IucA/IucC-like_C"/>
</dbReference>
<dbReference type="PANTHER" id="PTHR34384:SF6">
    <property type="entry name" value="STAPHYLOFERRIN B SYNTHASE"/>
    <property type="match status" value="1"/>
</dbReference>
<dbReference type="STRING" id="1293890.TALK_15300"/>
<sequence>MEKQANAYAQANALRRVIRCLFAERIIDPDQLVFLSDGKSAEFMMRGGEDMLWFEDIEHAPANTFINHGAVKFRKPDGDWQFISTAADLIDAMLPGFDFKPADSGAENLKRDIANSIENDALARMFRAKWNVSLKDEITASGANGLIDYMRQKFDARDASIILDQWGSLEGHPFYPTWKTKPNLTVGEVMDLSPEFAAIVPLRMAALRADMAHLEHMPHIIDIHEWFAQNLPSVYRDWKGALVARGLSSADWLPLPIHGWHLEHHVKIHFANEIADGILIVDGPDIETRPSMSFRTMLPTDPQNSPFIKLPVAIWLTSELRSLQAKSIHMGPRISTVISQILEAENGFDESLEIFTEDVGIHYKHAVRQDDAEGKLLSVIFRATKGRLDRNDGLLPVTVAALLTRAPSGDGPLISEMVDGPNGRATTAEVVDFFRAYARAVIHPVIQIYLIYGIALEAHQQNASILFDENGTPVRMLIRDFGDGRTYMPLLNERGYDLKSYYYKGILPTVFDGDIEPVRSFVIDACFVCHLHEMALTLSAHYGLDRNILWQVMRAETERAFDAAKPHLNSAVFWREEREVFLTQDWSTRSVLRMHMQKYADYRVQHQLPNPMVIEAKSA</sequence>
<dbReference type="AlphaFoldDB" id="A0A1Y2LB32"/>
<dbReference type="InterPro" id="IPR037455">
    <property type="entry name" value="LucA/IucC-like"/>
</dbReference>
<evidence type="ECO:0000259" key="2">
    <source>
        <dbReference type="Pfam" id="PF04183"/>
    </source>
</evidence>
<feature type="domain" description="Aerobactin siderophore biosynthesis IucA/IucC-like C-terminal" evidence="3">
    <location>
        <begin position="432"/>
        <end position="602"/>
    </location>
</feature>
<name>A0A1Y2LB32_9PROT</name>
<dbReference type="GO" id="GO:0019290">
    <property type="term" value="P:siderophore biosynthetic process"/>
    <property type="evidence" value="ECO:0007669"/>
    <property type="project" value="InterPro"/>
</dbReference>
<dbReference type="Pfam" id="PF06276">
    <property type="entry name" value="FhuF"/>
    <property type="match status" value="1"/>
</dbReference>
<evidence type="ECO:0000313" key="5">
    <source>
        <dbReference type="Proteomes" id="UP000193396"/>
    </source>
</evidence>
<protein>
    <recommendedName>
        <fullName evidence="6">IucA/IucC family siderophore biosynthesis protein</fullName>
    </recommendedName>
</protein>
<dbReference type="GO" id="GO:0016881">
    <property type="term" value="F:acid-amino acid ligase activity"/>
    <property type="evidence" value="ECO:0007669"/>
    <property type="project" value="UniProtKB-ARBA"/>
</dbReference>
<dbReference type="InterPro" id="IPR007310">
    <property type="entry name" value="Aerobactin_biosyn_IucA/IucC_N"/>
</dbReference>
<evidence type="ECO:0000256" key="1">
    <source>
        <dbReference type="ARBA" id="ARBA00004924"/>
    </source>
</evidence>
<dbReference type="EMBL" id="JFKB01000010">
    <property type="protein sequence ID" value="OSQ46969.1"/>
    <property type="molecule type" value="Genomic_DNA"/>
</dbReference>
<evidence type="ECO:0000259" key="3">
    <source>
        <dbReference type="Pfam" id="PF06276"/>
    </source>
</evidence>
<organism evidence="4 5">
    <name type="scientific">Thalassospira alkalitolerans</name>
    <dbReference type="NCBI Taxonomy" id="1293890"/>
    <lineage>
        <taxon>Bacteria</taxon>
        <taxon>Pseudomonadati</taxon>
        <taxon>Pseudomonadota</taxon>
        <taxon>Alphaproteobacteria</taxon>
        <taxon>Rhodospirillales</taxon>
        <taxon>Thalassospiraceae</taxon>
        <taxon>Thalassospira</taxon>
    </lineage>
</organism>
<feature type="domain" description="Aerobactin siderophore biosynthesis IucA/IucC N-terminal" evidence="2">
    <location>
        <begin position="163"/>
        <end position="403"/>
    </location>
</feature>
<dbReference type="Gene3D" id="1.10.510.40">
    <property type="match status" value="1"/>
</dbReference>
<gene>
    <name evidence="4" type="ORF">TALK_15300</name>
</gene>